<feature type="compositionally biased region" description="Polar residues" evidence="1">
    <location>
        <begin position="930"/>
        <end position="941"/>
    </location>
</feature>
<feature type="compositionally biased region" description="Low complexity" evidence="1">
    <location>
        <begin position="763"/>
        <end position="790"/>
    </location>
</feature>
<feature type="region of interest" description="Disordered" evidence="1">
    <location>
        <begin position="333"/>
        <end position="374"/>
    </location>
</feature>
<feature type="compositionally biased region" description="Basic and acidic residues" evidence="1">
    <location>
        <begin position="791"/>
        <end position="816"/>
    </location>
</feature>
<evidence type="ECO:0000256" key="1">
    <source>
        <dbReference type="SAM" id="MobiDB-lite"/>
    </source>
</evidence>
<feature type="compositionally biased region" description="Acidic residues" evidence="1">
    <location>
        <begin position="260"/>
        <end position="272"/>
    </location>
</feature>
<reference evidence="3" key="1">
    <citation type="journal article" date="2018" name="Nat. Microbiol.">
        <title>Leveraging single-cell genomics to expand the fungal tree of life.</title>
        <authorList>
            <person name="Ahrendt S.R."/>
            <person name="Quandt C.A."/>
            <person name="Ciobanu D."/>
            <person name="Clum A."/>
            <person name="Salamov A."/>
            <person name="Andreopoulos B."/>
            <person name="Cheng J.F."/>
            <person name="Woyke T."/>
            <person name="Pelin A."/>
            <person name="Henrissat B."/>
            <person name="Reynolds N.K."/>
            <person name="Benny G.L."/>
            <person name="Smith M.E."/>
            <person name="James T.Y."/>
            <person name="Grigoriev I.V."/>
        </authorList>
    </citation>
    <scope>NUCLEOTIDE SEQUENCE [LARGE SCALE GENOMIC DNA]</scope>
</reference>
<feature type="compositionally biased region" description="Gly residues" evidence="1">
    <location>
        <begin position="903"/>
        <end position="917"/>
    </location>
</feature>
<protein>
    <submittedName>
        <fullName evidence="2">Uncharacterized protein</fullName>
    </submittedName>
</protein>
<keyword evidence="3" id="KW-1185">Reference proteome</keyword>
<name>A0A4P9WE03_9FUNG</name>
<feature type="compositionally biased region" description="Basic and acidic residues" evidence="1">
    <location>
        <begin position="828"/>
        <end position="847"/>
    </location>
</feature>
<feature type="compositionally biased region" description="Low complexity" evidence="1">
    <location>
        <begin position="856"/>
        <end position="865"/>
    </location>
</feature>
<evidence type="ECO:0000313" key="2">
    <source>
        <dbReference type="EMBL" id="RKO90602.1"/>
    </source>
</evidence>
<dbReference type="Proteomes" id="UP000269721">
    <property type="component" value="Unassembled WGS sequence"/>
</dbReference>
<feature type="region of interest" description="Disordered" evidence="1">
    <location>
        <begin position="626"/>
        <end position="941"/>
    </location>
</feature>
<gene>
    <name evidence="2" type="ORF">BDK51DRAFT_42323</name>
</gene>
<dbReference type="AlphaFoldDB" id="A0A4P9WE03"/>
<organism evidence="2 3">
    <name type="scientific">Blyttiomyces helicus</name>
    <dbReference type="NCBI Taxonomy" id="388810"/>
    <lineage>
        <taxon>Eukaryota</taxon>
        <taxon>Fungi</taxon>
        <taxon>Fungi incertae sedis</taxon>
        <taxon>Chytridiomycota</taxon>
        <taxon>Chytridiomycota incertae sedis</taxon>
        <taxon>Chytridiomycetes</taxon>
        <taxon>Chytridiomycetes incertae sedis</taxon>
        <taxon>Blyttiomyces</taxon>
    </lineage>
</organism>
<accession>A0A4P9WE03</accession>
<evidence type="ECO:0000313" key="3">
    <source>
        <dbReference type="Proteomes" id="UP000269721"/>
    </source>
</evidence>
<feature type="compositionally biased region" description="Basic and acidic residues" evidence="1">
    <location>
        <begin position="710"/>
        <end position="719"/>
    </location>
</feature>
<feature type="compositionally biased region" description="Gly residues" evidence="1">
    <location>
        <begin position="688"/>
        <end position="698"/>
    </location>
</feature>
<feature type="compositionally biased region" description="Low complexity" evidence="1">
    <location>
        <begin position="631"/>
        <end position="680"/>
    </location>
</feature>
<proteinExistence type="predicted"/>
<dbReference type="EMBL" id="KZ995469">
    <property type="protein sequence ID" value="RKO90602.1"/>
    <property type="molecule type" value="Genomic_DNA"/>
</dbReference>
<sequence length="941" mass="100581">MNFAVDDQPLEAPAAAAGPALLPTNALPAVSLPAPPLPLPPLQTLATPAVCSSVLILDPIAADVPMLDVPRSASPTHRAADRILDGATTTALDLLPRVAEEIVSTSLSGGISRTPSPEPAGLASIFLVFFPAPLFATDSNAGVRRALSNFRRCVDFCRVSLATKTAPMLGEPRLPLGETGDWPGRNWPQMNHIPPCACPSATLPTFANLNFEAVPVKKEPSPVNPRSIVSKRGRTPDEEDESPPRKRPIMDAPPRPAENIDVDLPEVDEETDADRTAHRVAELAAQMELDFISSSLTQVDVKDVGKKAPALELSIKLSRAAWHSKALAIVAKEEAKRASSAGPSARGRRSVSRGNSVRATPAARNTSVSAPLSAMPSVPFPAAARPSQSINEYASIHSEGWTRHPFDMTLTPESLQERVDIILSDAHALPYDRTPVPSLDSTISAMPPEMMKQNITGLKTLKGQDTDEARIQTAAHNTQSALAHCVLHSTALEHPLNRIFAMYHPDDNGSAYTLPPNVRTAEDLLGHLQPQLLEVFDRLGATNRLLLAASDLANHTVGEMTRLRRARIFYYLFGVRWREASERAKVFETLIGGPIDDAAPTVEGGKTVVPGYPLFDVSAYGEAHGFAEPAGNEGSRNVGNNNNNRDGTGNNSNNHHNNNGRNNNRGRGNNNNNNNNNNNRQNDHSDGHGGVAGGGRGGYQQHHHNNNNNDRGRQHDVDSGNHYSPNHDGGNHNRGGGGGGGGGGGNNNNSNRSTDRFRGGNKGKPVGNNNSGNNHNNSYVPNNNSNTHSNRAYDNDRSARRDSSRDTRDRGGDNAGRDISGGLAGSSRDSRDNRDNRDNYNRDDRRGGGGGGGARYDGNNNRSSYSGGGGGDNRWNAKRDGDNRGSNNNRNFSRHDDDAPPRGSGGSNAGSTTGGGNSSSYRPIYPPQPERSNFATEPNTI</sequence>
<feature type="region of interest" description="Disordered" evidence="1">
    <location>
        <begin position="217"/>
        <end position="275"/>
    </location>
</feature>
<feature type="compositionally biased region" description="Gly residues" evidence="1">
    <location>
        <begin position="732"/>
        <end position="746"/>
    </location>
</feature>